<dbReference type="EnsemblPlants" id="Solyc10g037995.1.1">
    <property type="protein sequence ID" value="Solyc10g037995.1.1.1"/>
    <property type="gene ID" value="Solyc10g037995.1"/>
</dbReference>
<evidence type="ECO:0000313" key="2">
    <source>
        <dbReference type="Proteomes" id="UP000004994"/>
    </source>
</evidence>
<organism evidence="1">
    <name type="scientific">Solanum lycopersicum</name>
    <name type="common">Tomato</name>
    <name type="synonym">Lycopersicon esculentum</name>
    <dbReference type="NCBI Taxonomy" id="4081"/>
    <lineage>
        <taxon>Eukaryota</taxon>
        <taxon>Viridiplantae</taxon>
        <taxon>Streptophyta</taxon>
        <taxon>Embryophyta</taxon>
        <taxon>Tracheophyta</taxon>
        <taxon>Spermatophyta</taxon>
        <taxon>Magnoliopsida</taxon>
        <taxon>eudicotyledons</taxon>
        <taxon>Gunneridae</taxon>
        <taxon>Pentapetalae</taxon>
        <taxon>asterids</taxon>
        <taxon>lamiids</taxon>
        <taxon>Solanales</taxon>
        <taxon>Solanaceae</taxon>
        <taxon>Solanoideae</taxon>
        <taxon>Solaneae</taxon>
        <taxon>Solanum</taxon>
        <taxon>Solanum subgen. Lycopersicon</taxon>
    </lineage>
</organism>
<dbReference type="Proteomes" id="UP000004994">
    <property type="component" value="Chromosome 10"/>
</dbReference>
<proteinExistence type="predicted"/>
<dbReference type="Gramene" id="Solyc10g037995.1.1">
    <property type="protein sequence ID" value="Solyc10g037995.1.1.1"/>
    <property type="gene ID" value="Solyc10g037995.1"/>
</dbReference>
<accession>A0A3Q7IDK7</accession>
<evidence type="ECO:0000313" key="1">
    <source>
        <dbReference type="EnsemblPlants" id="Solyc10g037995.1.1.1"/>
    </source>
</evidence>
<reference evidence="1" key="2">
    <citation type="submission" date="2019-01" db="UniProtKB">
        <authorList>
            <consortium name="EnsemblPlants"/>
        </authorList>
    </citation>
    <scope>IDENTIFICATION</scope>
    <source>
        <strain evidence="1">cv. Heinz 1706</strain>
    </source>
</reference>
<sequence>VVLRPALH</sequence>
<name>A0A3Q7IDK7_SOLLC</name>
<keyword evidence="2" id="KW-1185">Reference proteome</keyword>
<protein>
    <submittedName>
        <fullName evidence="1">Uncharacterized protein</fullName>
    </submittedName>
</protein>
<dbReference type="InParanoid" id="A0A3Q7IDK7"/>
<reference evidence="1" key="1">
    <citation type="journal article" date="2012" name="Nature">
        <title>The tomato genome sequence provides insights into fleshy fruit evolution.</title>
        <authorList>
            <consortium name="Tomato Genome Consortium"/>
        </authorList>
    </citation>
    <scope>NUCLEOTIDE SEQUENCE [LARGE SCALE GENOMIC DNA]</scope>
    <source>
        <strain evidence="1">cv. Heinz 1706</strain>
    </source>
</reference>